<keyword evidence="2" id="KW-0175">Coiled coil</keyword>
<dbReference type="InterPro" id="IPR038765">
    <property type="entry name" value="Papain-like_cys_pep_sf"/>
</dbReference>
<sequence>MKYFPFIGVFLILFISSTFSQDVEKATKRMTQPEVMVVIDEIVDGNFTGTRTIASSIENELLKEGFKVIDYTVFEMIRARELEQAEGNPEKAKEYENRFGAEIIILGYANAEYGGESEFYDVKQHKYTGQVDIKIIYTDTGELLGSVTASDRKFAQDKKGAVNSLFRSLANKVSKNVVSRIKERLKEEEQVKKIEIAVYGISPDRAIQIESELQQSIPSIKALKYKFFDTNVLVFDALIAGEEQFRKELVSYGKLKIVKLTSKRLTLSPPEKETEAKTTVGEAFLDITDFSVLPIFPSQYNFYAYNPIGQITIENSSKSEIRNVKVSVLIPDFMKMPSEIVVQTIKPNSKQQIPVPITLDISSLLKLSENLISQAQAKITYTVAGKVQERSLSKPVAIYNRNAISWRVPESICSFVTPSDEIVKEFARLVLGSVNLKDTELPRNILNAMVIYNAVRTYGIKYVSDPWKVSSNEILDNVYFPRELLYYRTGDCDDHAILLASLLESVGIRSAFILTSDHIFMMFDTGIPHKNAHLVSFNPYDYIIYDGNVWIPIETTLITEPFATAWKTGAEQYYKLGGVTKLTSDPKAGISLKSGNIYIIDIHKGWKNYPPVNVEALAKPQTKPDITLISSTTQNDIAQFKEIYKQTLNDIVKSLASKGDEVSMNKLARIFILFDKYDDAEKFISKFSGSITYNSLGNIYFLKNEPQKALDFYKKSTDIDPNDGGVYLNIGLLFYLNDDPETAKQFFELAISKFESPQKAYETLGIEDILRELGEVAGEKKDVSKKQVSKEELKKLIEEASRTSIQQTKKGKEYKKEEIFEKGQNVFVFGGRRGADPTQLQTVKSLLYWKF</sequence>
<dbReference type="OrthoDB" id="9789740at2"/>
<name>A0A656D167_KRYT1</name>
<gene>
    <name evidence="4" type="ORF">JGI24_00110</name>
</gene>
<evidence type="ECO:0000256" key="3">
    <source>
        <dbReference type="SAM" id="SignalP"/>
    </source>
</evidence>
<dbReference type="Gene3D" id="3.10.620.30">
    <property type="match status" value="1"/>
</dbReference>
<dbReference type="Gene3D" id="3.40.50.10610">
    <property type="entry name" value="ABC-type transport auxiliary lipoprotein component"/>
    <property type="match status" value="1"/>
</dbReference>
<protein>
    <submittedName>
        <fullName evidence="4">TPR repeat-containing protein</fullName>
    </submittedName>
</protein>
<dbReference type="Pfam" id="PF00515">
    <property type="entry name" value="TPR_1"/>
    <property type="match status" value="1"/>
</dbReference>
<feature type="signal peptide" evidence="3">
    <location>
        <begin position="1"/>
        <end position="20"/>
    </location>
</feature>
<feature type="coiled-coil region" evidence="2">
    <location>
        <begin position="783"/>
        <end position="810"/>
    </location>
</feature>
<organism evidence="4 5">
    <name type="scientific">Kryptobacter tengchongensis</name>
    <dbReference type="NCBI Taxonomy" id="1643429"/>
    <lineage>
        <taxon>Bacteria</taxon>
        <taxon>Pseudomonadati</taxon>
        <taxon>Candidatus Kryptoniota</taxon>
        <taxon>Candidatus Kryptobacter</taxon>
    </lineage>
</organism>
<dbReference type="PROSITE" id="PS50005">
    <property type="entry name" value="TPR"/>
    <property type="match status" value="1"/>
</dbReference>
<dbReference type="InterPro" id="IPR019734">
    <property type="entry name" value="TPR_rpt"/>
</dbReference>
<dbReference type="Proteomes" id="UP000243065">
    <property type="component" value="Unassembled WGS sequence"/>
</dbReference>
<dbReference type="AlphaFoldDB" id="A0A656D167"/>
<dbReference type="SMART" id="SM00028">
    <property type="entry name" value="TPR"/>
    <property type="match status" value="2"/>
</dbReference>
<keyword evidence="1" id="KW-0802">TPR repeat</keyword>
<dbReference type="SUPFAM" id="SSF54001">
    <property type="entry name" value="Cysteine proteinases"/>
    <property type="match status" value="1"/>
</dbReference>
<keyword evidence="5" id="KW-1185">Reference proteome</keyword>
<dbReference type="EMBL" id="CZVU01000002">
    <property type="protein sequence ID" value="CUS96438.1"/>
    <property type="molecule type" value="Genomic_DNA"/>
</dbReference>
<accession>A0A656D167</accession>
<dbReference type="InterPro" id="IPR011990">
    <property type="entry name" value="TPR-like_helical_dom_sf"/>
</dbReference>
<dbReference type="RefSeq" id="WP_072149611.1">
    <property type="nucleotide sequence ID" value="NZ_CZVU01000002.1"/>
</dbReference>
<evidence type="ECO:0000313" key="4">
    <source>
        <dbReference type="EMBL" id="CUS96438.1"/>
    </source>
</evidence>
<evidence type="ECO:0000256" key="2">
    <source>
        <dbReference type="SAM" id="Coils"/>
    </source>
</evidence>
<dbReference type="SUPFAM" id="SSF48452">
    <property type="entry name" value="TPR-like"/>
    <property type="match status" value="1"/>
</dbReference>
<dbReference type="Gene3D" id="1.25.40.10">
    <property type="entry name" value="Tetratricopeptide repeat domain"/>
    <property type="match status" value="1"/>
</dbReference>
<evidence type="ECO:0000313" key="5">
    <source>
        <dbReference type="Proteomes" id="UP000243065"/>
    </source>
</evidence>
<evidence type="ECO:0000256" key="1">
    <source>
        <dbReference type="PROSITE-ProRule" id="PRU00339"/>
    </source>
</evidence>
<feature type="chain" id="PRO_5025017722" evidence="3">
    <location>
        <begin position="21"/>
        <end position="851"/>
    </location>
</feature>
<reference evidence="4 5" key="1">
    <citation type="submission" date="2015-11" db="EMBL/GenBank/DDBJ databases">
        <authorList>
            <person name="Varghese N."/>
        </authorList>
    </citation>
    <scope>NUCLEOTIDE SEQUENCE [LARGE SCALE GENOMIC DNA]</scope>
    <source>
        <strain evidence="4 5">JGI-24</strain>
    </source>
</reference>
<feature type="repeat" description="TPR" evidence="1">
    <location>
        <begin position="690"/>
        <end position="723"/>
    </location>
</feature>
<keyword evidence="3" id="KW-0732">Signal</keyword>
<proteinExistence type="predicted"/>